<comment type="caution">
    <text evidence="2">The sequence shown here is derived from an EMBL/GenBank/DDBJ whole genome shotgun (WGS) entry which is preliminary data.</text>
</comment>
<evidence type="ECO:0000256" key="1">
    <source>
        <dbReference type="SAM" id="Phobius"/>
    </source>
</evidence>
<gene>
    <name evidence="2" type="ORF">LEP1GSC123_3617</name>
</gene>
<sequence length="84" mass="10172">MLKERNQTFKLIFTGLDFANALFSGMLAFVFRFYFLDENGTDRRYVDVESYIFLFLCWRFFRSLCSSRSIFIIREEVFLLSTNF</sequence>
<organism evidence="2 3">
    <name type="scientific">Leptospira borgpetersenii str. 200701203</name>
    <dbReference type="NCBI Taxonomy" id="1193007"/>
    <lineage>
        <taxon>Bacteria</taxon>
        <taxon>Pseudomonadati</taxon>
        <taxon>Spirochaetota</taxon>
        <taxon>Spirochaetia</taxon>
        <taxon>Leptospirales</taxon>
        <taxon>Leptospiraceae</taxon>
        <taxon>Leptospira</taxon>
    </lineage>
</organism>
<accession>M3H1V8</accession>
<dbReference type="Proteomes" id="UP000011783">
    <property type="component" value="Unassembled WGS sequence"/>
</dbReference>
<evidence type="ECO:0000313" key="3">
    <source>
        <dbReference type="Proteomes" id="UP000011783"/>
    </source>
</evidence>
<feature type="transmembrane region" description="Helical" evidence="1">
    <location>
        <begin position="12"/>
        <end position="36"/>
    </location>
</feature>
<keyword evidence="1" id="KW-0812">Transmembrane</keyword>
<dbReference type="AlphaFoldDB" id="M3H1V8"/>
<keyword evidence="1" id="KW-1133">Transmembrane helix</keyword>
<protein>
    <submittedName>
        <fullName evidence="2">Uncharacterized protein</fullName>
    </submittedName>
</protein>
<dbReference type="BioCyc" id="LBOR1193007:G11KN-2885-MONOMER"/>
<name>M3H1V8_LEPBO</name>
<proteinExistence type="predicted"/>
<evidence type="ECO:0000313" key="2">
    <source>
        <dbReference type="EMBL" id="EMG01054.1"/>
    </source>
</evidence>
<reference evidence="2 3" key="1">
    <citation type="submission" date="2013-01" db="EMBL/GenBank/DDBJ databases">
        <authorList>
            <person name="Harkins D.M."/>
            <person name="Durkin A.S."/>
            <person name="Brinkac L.M."/>
            <person name="Haft D.H."/>
            <person name="Selengut J.D."/>
            <person name="Sanka R."/>
            <person name="DePew J."/>
            <person name="Purushe J."/>
            <person name="Picardeau M."/>
            <person name="Werts C."/>
            <person name="Goarant C."/>
            <person name="Vinetz J.M."/>
            <person name="Sutton G.G."/>
            <person name="Nierman W.C."/>
            <person name="Fouts D.E."/>
        </authorList>
    </citation>
    <scope>NUCLEOTIDE SEQUENCE [LARGE SCALE GENOMIC DNA]</scope>
    <source>
        <strain evidence="2 3">200701203</strain>
    </source>
</reference>
<dbReference type="EMBL" id="AKWO02000037">
    <property type="protein sequence ID" value="EMG01054.1"/>
    <property type="molecule type" value="Genomic_DNA"/>
</dbReference>
<keyword evidence="1" id="KW-0472">Membrane</keyword>